<dbReference type="GeneID" id="89923998"/>
<reference evidence="1 2" key="1">
    <citation type="submission" date="2023-08" db="EMBL/GenBank/DDBJ databases">
        <title>Black Yeasts Isolated from many extreme environments.</title>
        <authorList>
            <person name="Coleine C."/>
            <person name="Stajich J.E."/>
            <person name="Selbmann L."/>
        </authorList>
    </citation>
    <scope>NUCLEOTIDE SEQUENCE [LARGE SCALE GENOMIC DNA]</scope>
    <source>
        <strain evidence="1 2">CCFEE 5935</strain>
    </source>
</reference>
<accession>A0AAV9PG07</accession>
<dbReference type="RefSeq" id="XP_064661249.1">
    <property type="nucleotide sequence ID" value="XM_064799910.1"/>
</dbReference>
<keyword evidence="2" id="KW-1185">Reference proteome</keyword>
<organism evidence="1 2">
    <name type="scientific">Saxophila tyrrhenica</name>
    <dbReference type="NCBI Taxonomy" id="1690608"/>
    <lineage>
        <taxon>Eukaryota</taxon>
        <taxon>Fungi</taxon>
        <taxon>Dikarya</taxon>
        <taxon>Ascomycota</taxon>
        <taxon>Pezizomycotina</taxon>
        <taxon>Dothideomycetes</taxon>
        <taxon>Dothideomycetidae</taxon>
        <taxon>Mycosphaerellales</taxon>
        <taxon>Extremaceae</taxon>
        <taxon>Saxophila</taxon>
    </lineage>
</organism>
<comment type="caution">
    <text evidence="1">The sequence shown here is derived from an EMBL/GenBank/DDBJ whole genome shotgun (WGS) entry which is preliminary data.</text>
</comment>
<dbReference type="EMBL" id="JAVRRT010000004">
    <property type="protein sequence ID" value="KAK5172531.1"/>
    <property type="molecule type" value="Genomic_DNA"/>
</dbReference>
<name>A0AAV9PG07_9PEZI</name>
<dbReference type="AlphaFoldDB" id="A0AAV9PG07"/>
<sequence length="169" mass="19376">MKDSKHDSVISKLEKKMEKVEKVDTYLSYWTVVTGPRAWIHGHKLAVRHRIMVIPGNHPQSPWAARTFEEFCDNVFLWSTTKIGDHRTFSSMVLNTTWRDGSEDTVADDDNWVEVFDKVTKQGLGSMAVLLTPVEVEEVVEESKEKDGERETDGGAKRFGKRVLRAFCF</sequence>
<protein>
    <submittedName>
        <fullName evidence="1">Uncharacterized protein</fullName>
    </submittedName>
</protein>
<evidence type="ECO:0000313" key="2">
    <source>
        <dbReference type="Proteomes" id="UP001337655"/>
    </source>
</evidence>
<evidence type="ECO:0000313" key="1">
    <source>
        <dbReference type="EMBL" id="KAK5172531.1"/>
    </source>
</evidence>
<proteinExistence type="predicted"/>
<dbReference type="Proteomes" id="UP001337655">
    <property type="component" value="Unassembled WGS sequence"/>
</dbReference>
<gene>
    <name evidence="1" type="ORF">LTR77_002651</name>
</gene>